<evidence type="ECO:0000256" key="4">
    <source>
        <dbReference type="SAM" id="SignalP"/>
    </source>
</evidence>
<dbReference type="PANTHER" id="PTHR11709:SF511">
    <property type="entry name" value="LACCASE"/>
    <property type="match status" value="1"/>
</dbReference>
<dbReference type="Pfam" id="PF07732">
    <property type="entry name" value="Cu-oxidase_3"/>
    <property type="match status" value="1"/>
</dbReference>
<dbReference type="Pfam" id="PF00394">
    <property type="entry name" value="Cu-oxidase"/>
    <property type="match status" value="1"/>
</dbReference>
<dbReference type="PROSITE" id="PS00079">
    <property type="entry name" value="MULTICOPPER_OXIDASE1"/>
    <property type="match status" value="2"/>
</dbReference>
<dbReference type="SUPFAM" id="SSF49503">
    <property type="entry name" value="Cupredoxins"/>
    <property type="match status" value="3"/>
</dbReference>
<dbReference type="Gene3D" id="2.60.40.420">
    <property type="entry name" value="Cupredoxins - blue copper proteins"/>
    <property type="match status" value="3"/>
</dbReference>
<evidence type="ECO:0000259" key="7">
    <source>
        <dbReference type="Pfam" id="PF07732"/>
    </source>
</evidence>
<dbReference type="AlphaFoldDB" id="A0A226E597"/>
<keyword evidence="2" id="KW-0479">Metal-binding</keyword>
<evidence type="ECO:0000313" key="8">
    <source>
        <dbReference type="EMBL" id="OXA52041.1"/>
    </source>
</evidence>
<feature type="chain" id="PRO_5012940332" evidence="4">
    <location>
        <begin position="33"/>
        <end position="599"/>
    </location>
</feature>
<evidence type="ECO:0000256" key="1">
    <source>
        <dbReference type="ARBA" id="ARBA00010609"/>
    </source>
</evidence>
<dbReference type="InterPro" id="IPR001117">
    <property type="entry name" value="Cu-oxidase_2nd"/>
</dbReference>
<protein>
    <submittedName>
        <fullName evidence="8">Laccase-5</fullName>
    </submittedName>
</protein>
<dbReference type="Pfam" id="PF07731">
    <property type="entry name" value="Cu-oxidase_2"/>
    <property type="match status" value="1"/>
</dbReference>
<comment type="similarity">
    <text evidence="1">Belongs to the multicopper oxidase family.</text>
</comment>
<dbReference type="OrthoDB" id="2121828at2759"/>
<feature type="signal peptide" evidence="4">
    <location>
        <begin position="1"/>
        <end position="32"/>
    </location>
</feature>
<dbReference type="PROSITE" id="PS00080">
    <property type="entry name" value="MULTICOPPER_OXIDASE2"/>
    <property type="match status" value="1"/>
</dbReference>
<dbReference type="InterPro" id="IPR033138">
    <property type="entry name" value="Cu_oxidase_CS"/>
</dbReference>
<gene>
    <name evidence="8" type="ORF">Fcan01_13322</name>
</gene>
<name>A0A226E597_FOLCA</name>
<dbReference type="EMBL" id="LNIX01000007">
    <property type="protein sequence ID" value="OXA52041.1"/>
    <property type="molecule type" value="Genomic_DNA"/>
</dbReference>
<dbReference type="PANTHER" id="PTHR11709">
    <property type="entry name" value="MULTI-COPPER OXIDASE"/>
    <property type="match status" value="1"/>
</dbReference>
<dbReference type="OMA" id="HNGTGIH"/>
<dbReference type="InterPro" id="IPR002355">
    <property type="entry name" value="Cu_oxidase_Cu_BS"/>
</dbReference>
<evidence type="ECO:0000259" key="6">
    <source>
        <dbReference type="Pfam" id="PF07731"/>
    </source>
</evidence>
<evidence type="ECO:0000313" key="9">
    <source>
        <dbReference type="Proteomes" id="UP000198287"/>
    </source>
</evidence>
<comment type="caution">
    <text evidence="8">The sequence shown here is derived from an EMBL/GenBank/DDBJ whole genome shotgun (WGS) entry which is preliminary data.</text>
</comment>
<feature type="domain" description="Plastocyanin-like" evidence="5">
    <location>
        <begin position="166"/>
        <end position="306"/>
    </location>
</feature>
<accession>A0A226E597</accession>
<keyword evidence="9" id="KW-1185">Reference proteome</keyword>
<feature type="domain" description="Plastocyanin-like" evidence="6">
    <location>
        <begin position="427"/>
        <end position="541"/>
    </location>
</feature>
<organism evidence="8 9">
    <name type="scientific">Folsomia candida</name>
    <name type="common">Springtail</name>
    <dbReference type="NCBI Taxonomy" id="158441"/>
    <lineage>
        <taxon>Eukaryota</taxon>
        <taxon>Metazoa</taxon>
        <taxon>Ecdysozoa</taxon>
        <taxon>Arthropoda</taxon>
        <taxon>Hexapoda</taxon>
        <taxon>Collembola</taxon>
        <taxon>Entomobryomorpha</taxon>
        <taxon>Isotomoidea</taxon>
        <taxon>Isotomidae</taxon>
        <taxon>Proisotominae</taxon>
        <taxon>Folsomia</taxon>
    </lineage>
</organism>
<keyword evidence="4" id="KW-0732">Signal</keyword>
<evidence type="ECO:0000256" key="2">
    <source>
        <dbReference type="ARBA" id="ARBA00022723"/>
    </source>
</evidence>
<proteinExistence type="inferred from homology"/>
<dbReference type="GO" id="GO:0016491">
    <property type="term" value="F:oxidoreductase activity"/>
    <property type="evidence" value="ECO:0007669"/>
    <property type="project" value="UniProtKB-KW"/>
</dbReference>
<sequence length="599" mass="67554">MSRNQSSSSSRSSLLFISLLIIITCLQSTVHAKVVKHVFIVDYVEGSPDGVYRDKILAINGQFPGPTIEADLGDTLQVDLVNLIQDGQNTSIHWHGIHQKGSPCEDGASQISQCPLRNGFVQRYQFTLHQAGTYWYHSHVNSQYTDGLWGALIVHNRPEVYDYDGEIVITLNDWYHRTARENEHWHLTPAARGVPPYPDSGMINGLGRYPCDLAVLQNRTCDTTLQSRKVFNTHRNQTYRVRVINVSAYTAFNFSIDGHVLETVEVDGIDSARRVPVDYAVLAAAQRYSFLIRTNGSLNRYLIRADLRIESLLLIEGVNINKFPEALMGDVTAVLQYVDDDIPAETEQVEPFSFQEQVPLKNLSSLICLDEMELSPFDGLPAPPYFDKEFILEAGFYEDEHDVRRGQFNMTPFKLPDHKPLLVQLIDGDKLAPSVFALDVGYMDVVQVVINNPFFGPHPFHLHGASFWVLGMGGWYDGNYDPARHNETLSLTGVKRDTVLVQEQSWAVIRFVADNPGVWTFHCHIDWHNLSGMAMTFVVGRDQISRAVRFTEEGRRVCAHHKLEDLIDKGDQPDTSDATNNSSHTTLVLLALISIVLYL</sequence>
<dbReference type="Proteomes" id="UP000198287">
    <property type="component" value="Unassembled WGS sequence"/>
</dbReference>
<dbReference type="GO" id="GO:0005507">
    <property type="term" value="F:copper ion binding"/>
    <property type="evidence" value="ECO:0007669"/>
    <property type="project" value="InterPro"/>
</dbReference>
<dbReference type="InterPro" id="IPR008972">
    <property type="entry name" value="Cupredoxin"/>
</dbReference>
<reference evidence="8 9" key="1">
    <citation type="submission" date="2015-12" db="EMBL/GenBank/DDBJ databases">
        <title>The genome of Folsomia candida.</title>
        <authorList>
            <person name="Faddeeva A."/>
            <person name="Derks M.F."/>
            <person name="Anvar Y."/>
            <person name="Smit S."/>
            <person name="Van Straalen N."/>
            <person name="Roelofs D."/>
        </authorList>
    </citation>
    <scope>NUCLEOTIDE SEQUENCE [LARGE SCALE GENOMIC DNA]</scope>
    <source>
        <strain evidence="8 9">VU population</strain>
        <tissue evidence="8">Whole body</tissue>
    </source>
</reference>
<dbReference type="FunFam" id="2.60.40.420:FF:000045">
    <property type="entry name" value="Laccase 2"/>
    <property type="match status" value="1"/>
</dbReference>
<feature type="domain" description="Plastocyanin-like" evidence="7">
    <location>
        <begin position="42"/>
        <end position="158"/>
    </location>
</feature>
<dbReference type="InterPro" id="IPR011706">
    <property type="entry name" value="Cu-oxidase_C"/>
</dbReference>
<evidence type="ECO:0000259" key="5">
    <source>
        <dbReference type="Pfam" id="PF00394"/>
    </source>
</evidence>
<dbReference type="InterPro" id="IPR045087">
    <property type="entry name" value="Cu-oxidase_fam"/>
</dbReference>
<evidence type="ECO:0000256" key="3">
    <source>
        <dbReference type="ARBA" id="ARBA00023002"/>
    </source>
</evidence>
<keyword evidence="3" id="KW-0560">Oxidoreductase</keyword>
<dbReference type="InterPro" id="IPR011707">
    <property type="entry name" value="Cu-oxidase-like_N"/>
</dbReference>